<feature type="domain" description="F-box/LRR-repeat protein 15/At3g58940/PEG3-like LRR" evidence="2">
    <location>
        <begin position="122"/>
        <end position="245"/>
    </location>
</feature>
<reference evidence="3 4" key="1">
    <citation type="journal article" date="2022" name="Cell">
        <title>Repeat-based holocentromeres influence genome architecture and karyotype evolution.</title>
        <authorList>
            <person name="Hofstatter P.G."/>
            <person name="Thangavel G."/>
            <person name="Lux T."/>
            <person name="Neumann P."/>
            <person name="Vondrak T."/>
            <person name="Novak P."/>
            <person name="Zhang M."/>
            <person name="Costa L."/>
            <person name="Castellani M."/>
            <person name="Scott A."/>
            <person name="Toegelov H."/>
            <person name="Fuchs J."/>
            <person name="Mata-Sucre Y."/>
            <person name="Dias Y."/>
            <person name="Vanzela A.L.L."/>
            <person name="Huettel B."/>
            <person name="Almeida C.C.S."/>
            <person name="Simkova H."/>
            <person name="Souza G."/>
            <person name="Pedrosa-Harand A."/>
            <person name="Macas J."/>
            <person name="Mayer K.F.X."/>
            <person name="Houben A."/>
            <person name="Marques A."/>
        </authorList>
    </citation>
    <scope>NUCLEOTIDE SEQUENCE [LARGE SCALE GENOMIC DNA]</scope>
    <source>
        <strain evidence="3">RhyTen1mFocal</strain>
    </source>
</reference>
<name>A0AAD5Z356_9POAL</name>
<feature type="domain" description="F-box" evidence="1">
    <location>
        <begin position="19"/>
        <end position="53"/>
    </location>
</feature>
<evidence type="ECO:0008006" key="5">
    <source>
        <dbReference type="Google" id="ProtNLM"/>
    </source>
</evidence>
<proteinExistence type="predicted"/>
<protein>
    <recommendedName>
        <fullName evidence="5">F-box domain-containing protein</fullName>
    </recommendedName>
</protein>
<dbReference type="InterPro" id="IPR001810">
    <property type="entry name" value="F-box_dom"/>
</dbReference>
<dbReference type="SUPFAM" id="SSF81383">
    <property type="entry name" value="F-box domain"/>
    <property type="match status" value="1"/>
</dbReference>
<dbReference type="PANTHER" id="PTHR31900">
    <property type="entry name" value="F-BOX/RNI SUPERFAMILY PROTEIN-RELATED"/>
    <property type="match status" value="1"/>
</dbReference>
<keyword evidence="4" id="KW-1185">Reference proteome</keyword>
<evidence type="ECO:0000259" key="2">
    <source>
        <dbReference type="Pfam" id="PF24758"/>
    </source>
</evidence>
<gene>
    <name evidence="3" type="ORF">LUZ61_014235</name>
</gene>
<dbReference type="Pfam" id="PF00646">
    <property type="entry name" value="F-box"/>
    <property type="match status" value="1"/>
</dbReference>
<accession>A0AAD5Z356</accession>
<dbReference type="Pfam" id="PF24758">
    <property type="entry name" value="LRR_At5g56370"/>
    <property type="match status" value="1"/>
</dbReference>
<evidence type="ECO:0000313" key="3">
    <source>
        <dbReference type="EMBL" id="KAJ3685071.1"/>
    </source>
</evidence>
<sequence length="495" mass="56719">MASEPTLANNHGAEEEDFISRLPDPILHIILSKLVIRDAAVTTALSKRWAPVFTTLPSLKINAKSFNPRDVLAYPGPPSVENPYKWIYALCSVLDSRKTPIQKFEIDVEIFRLYHREFYVVFRELCIAGVEELLIFNDHPRRIYRIPSPVFWCNTIVNLELTNCELVVPSKLIGLLSVKSLMLCHVTVADNDLKRIILRCNAMEKLVIIDCHKVQNIVIRGPSLLELVISLQRPVGISLKSVPQLAFVEVSLIYDFDSWINYHASFEERYAAREDSDEDFFSLSLRDFSGRDSGKTFEGTNAAANLMAFLNRIRGVKDLRLNFSNEYRVILSKEGIALPTSLSPKCYLVELKKLRLSWPSNYHTFNSMVSCLLNSSPHLTEIIICVGSSYGNKYRRFALELDFWDKQLPAECVKHHVTSATFYLKDYISEDCFCFPKFLLLNARNLKNMSIFYTGKLMDKPETAEKIKHEVLAVQKASTDVEMTIKPILCRYMYT</sequence>
<dbReference type="AlphaFoldDB" id="A0AAD5Z356"/>
<dbReference type="PANTHER" id="PTHR31900:SF30">
    <property type="entry name" value="SUPERFAMILY PROTEIN, PUTATIVE-RELATED"/>
    <property type="match status" value="1"/>
</dbReference>
<organism evidence="3 4">
    <name type="scientific">Rhynchospora tenuis</name>
    <dbReference type="NCBI Taxonomy" id="198213"/>
    <lineage>
        <taxon>Eukaryota</taxon>
        <taxon>Viridiplantae</taxon>
        <taxon>Streptophyta</taxon>
        <taxon>Embryophyta</taxon>
        <taxon>Tracheophyta</taxon>
        <taxon>Spermatophyta</taxon>
        <taxon>Magnoliopsida</taxon>
        <taxon>Liliopsida</taxon>
        <taxon>Poales</taxon>
        <taxon>Cyperaceae</taxon>
        <taxon>Cyperoideae</taxon>
        <taxon>Rhynchosporeae</taxon>
        <taxon>Rhynchospora</taxon>
    </lineage>
</organism>
<evidence type="ECO:0000313" key="4">
    <source>
        <dbReference type="Proteomes" id="UP001210211"/>
    </source>
</evidence>
<evidence type="ECO:0000259" key="1">
    <source>
        <dbReference type="Pfam" id="PF00646"/>
    </source>
</evidence>
<dbReference type="EMBL" id="JAMRDG010000002">
    <property type="protein sequence ID" value="KAJ3685071.1"/>
    <property type="molecule type" value="Genomic_DNA"/>
</dbReference>
<dbReference type="Proteomes" id="UP001210211">
    <property type="component" value="Unassembled WGS sequence"/>
</dbReference>
<dbReference type="InterPro" id="IPR036047">
    <property type="entry name" value="F-box-like_dom_sf"/>
</dbReference>
<dbReference type="InterPro" id="IPR055411">
    <property type="entry name" value="LRR_FXL15/At3g58940/PEG3-like"/>
</dbReference>
<comment type="caution">
    <text evidence="3">The sequence shown here is derived from an EMBL/GenBank/DDBJ whole genome shotgun (WGS) entry which is preliminary data.</text>
</comment>
<dbReference type="InterPro" id="IPR050232">
    <property type="entry name" value="FBL13/AtMIF1-like"/>
</dbReference>